<evidence type="ECO:0000256" key="6">
    <source>
        <dbReference type="ARBA" id="ARBA00022917"/>
    </source>
</evidence>
<evidence type="ECO:0000256" key="3">
    <source>
        <dbReference type="ARBA" id="ARBA00022598"/>
    </source>
</evidence>
<dbReference type="STRING" id="667725.A0A0L0FVU7"/>
<evidence type="ECO:0000313" key="11">
    <source>
        <dbReference type="EMBL" id="KNC80970.1"/>
    </source>
</evidence>
<keyword evidence="4" id="KW-0547">Nucleotide-binding</keyword>
<dbReference type="EC" id="6.1.1.3" evidence="2"/>
<dbReference type="FunFam" id="3.30.980.10:FF:000005">
    <property type="entry name" value="Threonyl-tRNA synthetase, mitochondrial"/>
    <property type="match status" value="1"/>
</dbReference>
<dbReference type="InterPro" id="IPR018163">
    <property type="entry name" value="Thr/Ala-tRNA-synth_IIc_edit"/>
</dbReference>
<keyword evidence="12" id="KW-1185">Reference proteome</keyword>
<dbReference type="GeneID" id="25907189"/>
<dbReference type="InterPro" id="IPR012675">
    <property type="entry name" value="Beta-grasp_dom_sf"/>
</dbReference>
<evidence type="ECO:0000256" key="7">
    <source>
        <dbReference type="ARBA" id="ARBA00023146"/>
    </source>
</evidence>
<dbReference type="CDD" id="cd01667">
    <property type="entry name" value="TGS_ThrRS"/>
    <property type="match status" value="1"/>
</dbReference>
<comment type="catalytic activity">
    <reaction evidence="9">
        <text>tRNA(Thr) + L-threonine + ATP = L-threonyl-tRNA(Thr) + AMP + diphosphate + H(+)</text>
        <dbReference type="Rhea" id="RHEA:24624"/>
        <dbReference type="Rhea" id="RHEA-COMP:9670"/>
        <dbReference type="Rhea" id="RHEA-COMP:9704"/>
        <dbReference type="ChEBI" id="CHEBI:15378"/>
        <dbReference type="ChEBI" id="CHEBI:30616"/>
        <dbReference type="ChEBI" id="CHEBI:33019"/>
        <dbReference type="ChEBI" id="CHEBI:57926"/>
        <dbReference type="ChEBI" id="CHEBI:78442"/>
        <dbReference type="ChEBI" id="CHEBI:78534"/>
        <dbReference type="ChEBI" id="CHEBI:456215"/>
        <dbReference type="EC" id="6.1.1.3"/>
    </reaction>
</comment>
<dbReference type="OrthoDB" id="5423599at2759"/>
<keyword evidence="6" id="KW-0648">Protein biosynthesis</keyword>
<evidence type="ECO:0000256" key="1">
    <source>
        <dbReference type="ARBA" id="ARBA00008226"/>
    </source>
</evidence>
<dbReference type="PANTHER" id="PTHR11451:SF46">
    <property type="entry name" value="THREONINE--TRNA LIGASE"/>
    <property type="match status" value="1"/>
</dbReference>
<evidence type="ECO:0000256" key="8">
    <source>
        <dbReference type="ARBA" id="ARBA00031900"/>
    </source>
</evidence>
<dbReference type="GO" id="GO:0004829">
    <property type="term" value="F:threonine-tRNA ligase activity"/>
    <property type="evidence" value="ECO:0007669"/>
    <property type="project" value="UniProtKB-EC"/>
</dbReference>
<keyword evidence="5" id="KW-0067">ATP-binding</keyword>
<evidence type="ECO:0000256" key="5">
    <source>
        <dbReference type="ARBA" id="ARBA00022840"/>
    </source>
</evidence>
<dbReference type="PROSITE" id="PS51880">
    <property type="entry name" value="TGS"/>
    <property type="match status" value="1"/>
</dbReference>
<evidence type="ECO:0000259" key="10">
    <source>
        <dbReference type="PROSITE" id="PS51880"/>
    </source>
</evidence>
<comment type="similarity">
    <text evidence="1">Belongs to the class-II aminoacyl-tRNA synthetase family.</text>
</comment>
<keyword evidence="7" id="KW-0030">Aminoacyl-tRNA synthetase</keyword>
<dbReference type="InterPro" id="IPR004095">
    <property type="entry name" value="TGS"/>
</dbReference>
<sequence length="123" mass="14198">MASAKVNGELWDLDRPFEGDAKLQLISFDDDEGKQVFWHSSAHILGEGLERVYGSCLCYGPPIENGFYYDMYSEKDPVKEEEYSGMEKVCEGVVKEKQKFERLEMTKADLLEMFAYNKFKSLV</sequence>
<feature type="domain" description="TGS" evidence="10">
    <location>
        <begin position="1"/>
        <end position="27"/>
    </location>
</feature>
<evidence type="ECO:0000313" key="12">
    <source>
        <dbReference type="Proteomes" id="UP000054560"/>
    </source>
</evidence>
<dbReference type="RefSeq" id="XP_014154872.1">
    <property type="nucleotide sequence ID" value="XM_014299397.1"/>
</dbReference>
<dbReference type="GO" id="GO:0005739">
    <property type="term" value="C:mitochondrion"/>
    <property type="evidence" value="ECO:0007669"/>
    <property type="project" value="TreeGrafter"/>
</dbReference>
<organism evidence="11 12">
    <name type="scientific">Sphaeroforma arctica JP610</name>
    <dbReference type="NCBI Taxonomy" id="667725"/>
    <lineage>
        <taxon>Eukaryota</taxon>
        <taxon>Ichthyosporea</taxon>
        <taxon>Ichthyophonida</taxon>
        <taxon>Sphaeroforma</taxon>
    </lineage>
</organism>
<evidence type="ECO:0000256" key="2">
    <source>
        <dbReference type="ARBA" id="ARBA00013163"/>
    </source>
</evidence>
<dbReference type="GO" id="GO:0006435">
    <property type="term" value="P:threonyl-tRNA aminoacylation"/>
    <property type="evidence" value="ECO:0007669"/>
    <property type="project" value="TreeGrafter"/>
</dbReference>
<gene>
    <name evidence="11" type="ORF">SARC_06685</name>
</gene>
<dbReference type="SUPFAM" id="SSF55186">
    <property type="entry name" value="ThrRS/AlaRS common domain"/>
    <property type="match status" value="1"/>
</dbReference>
<protein>
    <recommendedName>
        <fullName evidence="2">threonine--tRNA ligase</fullName>
        <ecNumber evidence="2">6.1.1.3</ecNumber>
    </recommendedName>
    <alternativeName>
        <fullName evidence="8">Threonyl-tRNA synthetase</fullName>
    </alternativeName>
</protein>
<dbReference type="Gene3D" id="3.10.20.30">
    <property type="match status" value="1"/>
</dbReference>
<evidence type="ECO:0000256" key="9">
    <source>
        <dbReference type="ARBA" id="ARBA00049515"/>
    </source>
</evidence>
<reference evidence="11 12" key="1">
    <citation type="submission" date="2011-02" db="EMBL/GenBank/DDBJ databases">
        <title>The Genome Sequence of Sphaeroforma arctica JP610.</title>
        <authorList>
            <consortium name="The Broad Institute Genome Sequencing Platform"/>
            <person name="Russ C."/>
            <person name="Cuomo C."/>
            <person name="Young S.K."/>
            <person name="Zeng Q."/>
            <person name="Gargeya S."/>
            <person name="Alvarado L."/>
            <person name="Berlin A."/>
            <person name="Chapman S.B."/>
            <person name="Chen Z."/>
            <person name="Freedman E."/>
            <person name="Gellesch M."/>
            <person name="Goldberg J."/>
            <person name="Griggs A."/>
            <person name="Gujja S."/>
            <person name="Heilman E."/>
            <person name="Heiman D."/>
            <person name="Howarth C."/>
            <person name="Mehta T."/>
            <person name="Neiman D."/>
            <person name="Pearson M."/>
            <person name="Roberts A."/>
            <person name="Saif S."/>
            <person name="Shea T."/>
            <person name="Shenoy N."/>
            <person name="Sisk P."/>
            <person name="Stolte C."/>
            <person name="Sykes S."/>
            <person name="White J."/>
            <person name="Yandava C."/>
            <person name="Burger G."/>
            <person name="Gray M.W."/>
            <person name="Holland P.W.H."/>
            <person name="King N."/>
            <person name="Lang F.B.F."/>
            <person name="Roger A.J."/>
            <person name="Ruiz-Trillo I."/>
            <person name="Haas B."/>
            <person name="Nusbaum C."/>
            <person name="Birren B."/>
        </authorList>
    </citation>
    <scope>NUCLEOTIDE SEQUENCE [LARGE SCALE GENOMIC DNA]</scope>
    <source>
        <strain evidence="11 12">JP610</strain>
    </source>
</reference>
<dbReference type="Gene3D" id="3.30.980.10">
    <property type="entry name" value="Threonyl-trna Synthetase, Chain A, domain 2"/>
    <property type="match status" value="1"/>
</dbReference>
<dbReference type="PANTHER" id="PTHR11451">
    <property type="entry name" value="THREONINE-TRNA LIGASE"/>
    <property type="match status" value="1"/>
</dbReference>
<dbReference type="Proteomes" id="UP000054560">
    <property type="component" value="Unassembled WGS sequence"/>
</dbReference>
<name>A0A0L0FVU7_9EUKA</name>
<dbReference type="GO" id="GO:0005524">
    <property type="term" value="F:ATP binding"/>
    <property type="evidence" value="ECO:0007669"/>
    <property type="project" value="UniProtKB-KW"/>
</dbReference>
<dbReference type="eggNOG" id="KOG1637">
    <property type="taxonomic scope" value="Eukaryota"/>
</dbReference>
<dbReference type="AlphaFoldDB" id="A0A0L0FVU7"/>
<dbReference type="Pfam" id="PF02824">
    <property type="entry name" value="TGS"/>
    <property type="match status" value="1"/>
</dbReference>
<dbReference type="EMBL" id="KQ242084">
    <property type="protein sequence ID" value="KNC80970.1"/>
    <property type="molecule type" value="Genomic_DNA"/>
</dbReference>
<evidence type="ECO:0000256" key="4">
    <source>
        <dbReference type="ARBA" id="ARBA00022741"/>
    </source>
</evidence>
<accession>A0A0L0FVU7</accession>
<proteinExistence type="inferred from homology"/>
<keyword evidence="3" id="KW-0436">Ligase</keyword>